<name>A0A4R6VDX9_9ACTN</name>
<dbReference type="Proteomes" id="UP000295281">
    <property type="component" value="Unassembled WGS sequence"/>
</dbReference>
<accession>A0A4R6VDX9</accession>
<keyword evidence="4" id="KW-1185">Reference proteome</keyword>
<keyword evidence="2" id="KW-0812">Transmembrane</keyword>
<proteinExistence type="predicted"/>
<dbReference type="AlphaFoldDB" id="A0A4R6VDX9"/>
<organism evidence="3 4">
    <name type="scientific">Actinorugispora endophytica</name>
    <dbReference type="NCBI Taxonomy" id="1605990"/>
    <lineage>
        <taxon>Bacteria</taxon>
        <taxon>Bacillati</taxon>
        <taxon>Actinomycetota</taxon>
        <taxon>Actinomycetes</taxon>
        <taxon>Streptosporangiales</taxon>
        <taxon>Nocardiopsidaceae</taxon>
        <taxon>Actinorugispora</taxon>
    </lineage>
</organism>
<keyword evidence="2" id="KW-1133">Transmembrane helix</keyword>
<comment type="caution">
    <text evidence="3">The sequence shown here is derived from an EMBL/GenBank/DDBJ whole genome shotgun (WGS) entry which is preliminary data.</text>
</comment>
<evidence type="ECO:0000256" key="1">
    <source>
        <dbReference type="SAM" id="MobiDB-lite"/>
    </source>
</evidence>
<feature type="region of interest" description="Disordered" evidence="1">
    <location>
        <begin position="8"/>
        <end position="27"/>
    </location>
</feature>
<dbReference type="OrthoDB" id="9813348at2"/>
<protein>
    <submittedName>
        <fullName evidence="3">Uncharacterized protein</fullName>
    </submittedName>
</protein>
<gene>
    <name evidence="3" type="ORF">EV190_101552</name>
</gene>
<dbReference type="EMBL" id="SNYN01000001">
    <property type="protein sequence ID" value="TDQ55227.1"/>
    <property type="molecule type" value="Genomic_DNA"/>
</dbReference>
<evidence type="ECO:0000313" key="4">
    <source>
        <dbReference type="Proteomes" id="UP000295281"/>
    </source>
</evidence>
<sequence length="72" mass="8026">MDSIARLRAEAAGTHRPGDHWPAHATPDYYARKRRPTLRQRVSRTVRTTFQNILGIGVLLSIAIMATSLLTA</sequence>
<feature type="transmembrane region" description="Helical" evidence="2">
    <location>
        <begin position="49"/>
        <end position="70"/>
    </location>
</feature>
<evidence type="ECO:0000313" key="3">
    <source>
        <dbReference type="EMBL" id="TDQ55227.1"/>
    </source>
</evidence>
<reference evidence="3 4" key="1">
    <citation type="submission" date="2019-03" db="EMBL/GenBank/DDBJ databases">
        <title>Genomic Encyclopedia of Type Strains, Phase IV (KMG-IV): sequencing the most valuable type-strain genomes for metagenomic binning, comparative biology and taxonomic classification.</title>
        <authorList>
            <person name="Goeker M."/>
        </authorList>
    </citation>
    <scope>NUCLEOTIDE SEQUENCE [LARGE SCALE GENOMIC DNA]</scope>
    <source>
        <strain evidence="3 4">DSM 46770</strain>
    </source>
</reference>
<evidence type="ECO:0000256" key="2">
    <source>
        <dbReference type="SAM" id="Phobius"/>
    </source>
</evidence>
<dbReference type="RefSeq" id="WP_133739780.1">
    <property type="nucleotide sequence ID" value="NZ_SNYN01000001.1"/>
</dbReference>
<keyword evidence="2" id="KW-0472">Membrane</keyword>